<dbReference type="EMBL" id="SJSL01000002">
    <property type="protein sequence ID" value="TCD01851.1"/>
    <property type="molecule type" value="Genomic_DNA"/>
</dbReference>
<evidence type="ECO:0000259" key="1">
    <source>
        <dbReference type="Pfam" id="PF04397"/>
    </source>
</evidence>
<feature type="domain" description="HTH LytTR-type" evidence="1">
    <location>
        <begin position="17"/>
        <end position="41"/>
    </location>
</feature>
<dbReference type="InterPro" id="IPR007492">
    <property type="entry name" value="LytTR_DNA-bd_dom"/>
</dbReference>
<evidence type="ECO:0000313" key="2">
    <source>
        <dbReference type="EMBL" id="TCD01851.1"/>
    </source>
</evidence>
<organism evidence="2 3">
    <name type="scientific">Pedobacter psychroterrae</name>
    <dbReference type="NCBI Taxonomy" id="2530453"/>
    <lineage>
        <taxon>Bacteria</taxon>
        <taxon>Pseudomonadati</taxon>
        <taxon>Bacteroidota</taxon>
        <taxon>Sphingobacteriia</taxon>
        <taxon>Sphingobacteriales</taxon>
        <taxon>Sphingobacteriaceae</taxon>
        <taxon>Pedobacter</taxon>
    </lineage>
</organism>
<dbReference type="AlphaFoldDB" id="A0A4R0NM20"/>
<dbReference type="RefSeq" id="WP_131596649.1">
    <property type="nucleotide sequence ID" value="NZ_SJSL01000002.1"/>
</dbReference>
<dbReference type="GO" id="GO:0003677">
    <property type="term" value="F:DNA binding"/>
    <property type="evidence" value="ECO:0007669"/>
    <property type="project" value="InterPro"/>
</dbReference>
<dbReference type="Gene3D" id="2.40.50.1020">
    <property type="entry name" value="LytTr DNA-binding domain"/>
    <property type="match status" value="1"/>
</dbReference>
<dbReference type="Proteomes" id="UP000293347">
    <property type="component" value="Unassembled WGS sequence"/>
</dbReference>
<evidence type="ECO:0000313" key="3">
    <source>
        <dbReference type="Proteomes" id="UP000293347"/>
    </source>
</evidence>
<protein>
    <recommendedName>
        <fullName evidence="1">HTH LytTR-type domain-containing protein</fullName>
    </recommendedName>
</protein>
<dbReference type="Pfam" id="PF04397">
    <property type="entry name" value="LytTR"/>
    <property type="match status" value="1"/>
</dbReference>
<proteinExistence type="predicted"/>
<accession>A0A4R0NM20</accession>
<comment type="caution">
    <text evidence="2">The sequence shown here is derived from an EMBL/GenBank/DDBJ whole genome shotgun (WGS) entry which is preliminary data.</text>
</comment>
<gene>
    <name evidence="2" type="ORF">EZ437_13195</name>
</gene>
<sequence length="48" mass="5736">MGRNQHRCRFAKSLKYNDVLLLRIHKSYIINIDQIDYIEKNEAVRTAS</sequence>
<reference evidence="2 3" key="1">
    <citation type="submission" date="2019-02" db="EMBL/GenBank/DDBJ databases">
        <title>Pedobacter sp. RP-1-14 sp. nov., isolated from Arctic soil.</title>
        <authorList>
            <person name="Dahal R.H."/>
        </authorList>
    </citation>
    <scope>NUCLEOTIDE SEQUENCE [LARGE SCALE GENOMIC DNA]</scope>
    <source>
        <strain evidence="2 3">RP-1-14</strain>
    </source>
</reference>
<keyword evidence="3" id="KW-1185">Reference proteome</keyword>
<name>A0A4R0NM20_9SPHI</name>